<dbReference type="InterPro" id="IPR051791">
    <property type="entry name" value="Pra-immunoreactive"/>
</dbReference>
<comment type="subcellular location">
    <subcellularLocation>
        <location evidence="1">Cell membrane</location>
        <topology evidence="1">Multi-pass membrane protein</topology>
    </subcellularLocation>
</comment>
<keyword evidence="5 6" id="KW-0472">Membrane</keyword>
<dbReference type="InterPro" id="IPR010432">
    <property type="entry name" value="RDD"/>
</dbReference>
<dbReference type="OrthoDB" id="766141at2"/>
<feature type="domain" description="Zinc-ribbon 15" evidence="8">
    <location>
        <begin position="20"/>
        <end position="66"/>
    </location>
</feature>
<dbReference type="GO" id="GO:0005886">
    <property type="term" value="C:plasma membrane"/>
    <property type="evidence" value="ECO:0007669"/>
    <property type="project" value="UniProtKB-SubCell"/>
</dbReference>
<comment type="caution">
    <text evidence="9">The sequence shown here is derived from an EMBL/GenBank/DDBJ whole genome shotgun (WGS) entry which is preliminary data.</text>
</comment>
<keyword evidence="10" id="KW-1185">Reference proteome</keyword>
<evidence type="ECO:0000256" key="1">
    <source>
        <dbReference type="ARBA" id="ARBA00004651"/>
    </source>
</evidence>
<protein>
    <submittedName>
        <fullName evidence="9">Putative RDD family membrane protein YckC</fullName>
    </submittedName>
</protein>
<dbReference type="Proteomes" id="UP000295292">
    <property type="component" value="Unassembled WGS sequence"/>
</dbReference>
<dbReference type="AlphaFoldDB" id="A0A4R6WHK0"/>
<keyword evidence="4 6" id="KW-1133">Transmembrane helix</keyword>
<gene>
    <name evidence="9" type="ORF">CLV99_1061</name>
</gene>
<evidence type="ECO:0000256" key="5">
    <source>
        <dbReference type="ARBA" id="ARBA00023136"/>
    </source>
</evidence>
<feature type="transmembrane region" description="Helical" evidence="6">
    <location>
        <begin position="169"/>
        <end position="193"/>
    </location>
</feature>
<feature type="transmembrane region" description="Helical" evidence="6">
    <location>
        <begin position="129"/>
        <end position="148"/>
    </location>
</feature>
<evidence type="ECO:0000313" key="10">
    <source>
        <dbReference type="Proteomes" id="UP000295292"/>
    </source>
</evidence>
<dbReference type="EMBL" id="SNYV01000011">
    <property type="protein sequence ID" value="TDQ79614.1"/>
    <property type="molecule type" value="Genomic_DNA"/>
</dbReference>
<evidence type="ECO:0000313" key="9">
    <source>
        <dbReference type="EMBL" id="TDQ79614.1"/>
    </source>
</evidence>
<reference evidence="9 10" key="1">
    <citation type="submission" date="2019-03" db="EMBL/GenBank/DDBJ databases">
        <title>Genomic Encyclopedia of Archaeal and Bacterial Type Strains, Phase II (KMG-II): from individual species to whole genera.</title>
        <authorList>
            <person name="Goeker M."/>
        </authorList>
    </citation>
    <scope>NUCLEOTIDE SEQUENCE [LARGE SCALE GENOMIC DNA]</scope>
    <source>
        <strain evidence="9 10">DSM 28353</strain>
    </source>
</reference>
<keyword evidence="3 6" id="KW-0812">Transmembrane</keyword>
<feature type="domain" description="RDD" evidence="7">
    <location>
        <begin position="90"/>
        <end position="205"/>
    </location>
</feature>
<name>A0A4R6WHK0_9SPHI</name>
<sequence>MLFIFGTKTIGKTIKTGSFYCPQCDDNRPYQLQNHRRYFSLFFIPVLPLEKQADTLSCDFCRTAYVPQSILSPSEYIPTYLNGDIENQRLASFGKRIGSYLIDLILLVLLNFPLAILAGKMSAYLPSNYILVFTPVWLLYFFLMEWLLQGTLGKKIVGIKIESENKKRSISVFQYFIRSVIKMIPIINIILFFNDKRKGCHDFAAHTVVVES</sequence>
<evidence type="ECO:0000259" key="8">
    <source>
        <dbReference type="Pfam" id="PF17032"/>
    </source>
</evidence>
<evidence type="ECO:0000259" key="7">
    <source>
        <dbReference type="Pfam" id="PF06271"/>
    </source>
</evidence>
<dbReference type="Pfam" id="PF17032">
    <property type="entry name" value="Zn_ribbon_15"/>
    <property type="match status" value="1"/>
</dbReference>
<evidence type="ECO:0000256" key="4">
    <source>
        <dbReference type="ARBA" id="ARBA00022989"/>
    </source>
</evidence>
<evidence type="ECO:0000256" key="2">
    <source>
        <dbReference type="ARBA" id="ARBA00022475"/>
    </source>
</evidence>
<evidence type="ECO:0000256" key="6">
    <source>
        <dbReference type="SAM" id="Phobius"/>
    </source>
</evidence>
<proteinExistence type="predicted"/>
<keyword evidence="2" id="KW-1003">Cell membrane</keyword>
<evidence type="ECO:0000256" key="3">
    <source>
        <dbReference type="ARBA" id="ARBA00022692"/>
    </source>
</evidence>
<dbReference type="InterPro" id="IPR031493">
    <property type="entry name" value="Zinc_ribbon_15"/>
</dbReference>
<accession>A0A4R6WHK0</accession>
<organism evidence="9 10">
    <name type="scientific">Sphingobacterium yanglingense</name>
    <dbReference type="NCBI Taxonomy" id="1437280"/>
    <lineage>
        <taxon>Bacteria</taxon>
        <taxon>Pseudomonadati</taxon>
        <taxon>Bacteroidota</taxon>
        <taxon>Sphingobacteriia</taxon>
        <taxon>Sphingobacteriales</taxon>
        <taxon>Sphingobacteriaceae</taxon>
        <taxon>Sphingobacterium</taxon>
    </lineage>
</organism>
<feature type="transmembrane region" description="Helical" evidence="6">
    <location>
        <begin position="97"/>
        <end position="117"/>
    </location>
</feature>
<dbReference type="RefSeq" id="WP_133583391.1">
    <property type="nucleotide sequence ID" value="NZ_SNYV01000011.1"/>
</dbReference>
<dbReference type="PANTHER" id="PTHR36115">
    <property type="entry name" value="PROLINE-RICH ANTIGEN HOMOLOG-RELATED"/>
    <property type="match status" value="1"/>
</dbReference>
<dbReference type="Pfam" id="PF06271">
    <property type="entry name" value="RDD"/>
    <property type="match status" value="1"/>
</dbReference>
<dbReference type="PANTHER" id="PTHR36115:SF4">
    <property type="entry name" value="MEMBRANE PROTEIN"/>
    <property type="match status" value="1"/>
</dbReference>